<dbReference type="GO" id="GO:0006351">
    <property type="term" value="P:DNA-templated transcription"/>
    <property type="evidence" value="ECO:0007669"/>
    <property type="project" value="TreeGrafter"/>
</dbReference>
<name>A0A128EXC0_9GAMM</name>
<keyword evidence="4" id="KW-0804">Transcription</keyword>
<dbReference type="SUPFAM" id="SSF53850">
    <property type="entry name" value="Periplasmic binding protein-like II"/>
    <property type="match status" value="1"/>
</dbReference>
<evidence type="ECO:0000313" key="7">
    <source>
        <dbReference type="Proteomes" id="UP000071641"/>
    </source>
</evidence>
<keyword evidence="2" id="KW-0805">Transcription regulation</keyword>
<evidence type="ECO:0000256" key="2">
    <source>
        <dbReference type="ARBA" id="ARBA00023015"/>
    </source>
</evidence>
<dbReference type="GO" id="GO:0043565">
    <property type="term" value="F:sequence-specific DNA binding"/>
    <property type="evidence" value="ECO:0007669"/>
    <property type="project" value="TreeGrafter"/>
</dbReference>
<accession>A0A128EXC0</accession>
<comment type="similarity">
    <text evidence="1">Belongs to the LysR transcriptional regulatory family.</text>
</comment>
<evidence type="ECO:0000256" key="3">
    <source>
        <dbReference type="ARBA" id="ARBA00023125"/>
    </source>
</evidence>
<dbReference type="OrthoDB" id="9786526at2"/>
<dbReference type="SUPFAM" id="SSF46785">
    <property type="entry name" value="Winged helix' DNA-binding domain"/>
    <property type="match status" value="1"/>
</dbReference>
<sequence>MDKFTNMETFVRVVEIGSISGAADRMNIAKSAVSRRLKELEEHLNVQLFHRTTRTMHATETGTEYYKHCLRILEDLREAEEMTSQAHCVLRGPLKVAVPSTFGVLHIGPAINDFLQEHPQIEFELDFNDRQVDLIQEGYDLAIRIADLPDSTLLARKIATVRHVLCASPEYLQTHGSPESLSDLSHHQALVYSLSKDASHWRLNTPEGKLQKVKIKPALKGSSGEFLLSAAEKGMGIAHLPTFVVHQAIREGRLEVVLPGYAFGELNAYAIYPQTRHLSRRVRTLIDFLVARFEGTPYWDK</sequence>
<dbReference type="PANTHER" id="PTHR30537:SF5">
    <property type="entry name" value="HTH-TYPE TRANSCRIPTIONAL ACTIVATOR TTDR-RELATED"/>
    <property type="match status" value="1"/>
</dbReference>
<dbReference type="InterPro" id="IPR036388">
    <property type="entry name" value="WH-like_DNA-bd_sf"/>
</dbReference>
<evidence type="ECO:0000256" key="4">
    <source>
        <dbReference type="ARBA" id="ARBA00023163"/>
    </source>
</evidence>
<dbReference type="AlphaFoldDB" id="A0A128EXC0"/>
<dbReference type="Gene3D" id="3.40.190.290">
    <property type="match status" value="1"/>
</dbReference>
<dbReference type="GO" id="GO:0003700">
    <property type="term" value="F:DNA-binding transcription factor activity"/>
    <property type="evidence" value="ECO:0007669"/>
    <property type="project" value="InterPro"/>
</dbReference>
<dbReference type="FunFam" id="3.40.190.290:FF:000001">
    <property type="entry name" value="Transcriptional regulator, LysR family"/>
    <property type="match status" value="1"/>
</dbReference>
<dbReference type="PANTHER" id="PTHR30537">
    <property type="entry name" value="HTH-TYPE TRANSCRIPTIONAL REGULATOR"/>
    <property type="match status" value="1"/>
</dbReference>
<dbReference type="InterPro" id="IPR005119">
    <property type="entry name" value="LysR_subst-bd"/>
</dbReference>
<evidence type="ECO:0000313" key="6">
    <source>
        <dbReference type="EMBL" id="CZF79233.1"/>
    </source>
</evidence>
<dbReference type="Proteomes" id="UP000071641">
    <property type="component" value="Unassembled WGS sequence"/>
</dbReference>
<dbReference type="Pfam" id="PF03466">
    <property type="entry name" value="LysR_substrate"/>
    <property type="match status" value="1"/>
</dbReference>
<proteinExistence type="inferred from homology"/>
<keyword evidence="3" id="KW-0238">DNA-binding</keyword>
<gene>
    <name evidence="6" type="primary">dmlR_7</name>
    <name evidence="6" type="ORF">GCE9029_01340</name>
</gene>
<organism evidence="6 7">
    <name type="scientific">Grimontia celer</name>
    <dbReference type="NCBI Taxonomy" id="1796497"/>
    <lineage>
        <taxon>Bacteria</taxon>
        <taxon>Pseudomonadati</taxon>
        <taxon>Pseudomonadota</taxon>
        <taxon>Gammaproteobacteria</taxon>
        <taxon>Vibrionales</taxon>
        <taxon>Vibrionaceae</taxon>
        <taxon>Grimontia</taxon>
    </lineage>
</organism>
<evidence type="ECO:0000259" key="5">
    <source>
        <dbReference type="PROSITE" id="PS50931"/>
    </source>
</evidence>
<dbReference type="InterPro" id="IPR036390">
    <property type="entry name" value="WH_DNA-bd_sf"/>
</dbReference>
<protein>
    <submittedName>
        <fullName evidence="6">HTH-type transcriptional regulator DmlR</fullName>
    </submittedName>
</protein>
<dbReference type="PROSITE" id="PS50931">
    <property type="entry name" value="HTH_LYSR"/>
    <property type="match status" value="1"/>
</dbReference>
<feature type="domain" description="HTH lysR-type" evidence="5">
    <location>
        <begin position="1"/>
        <end position="59"/>
    </location>
</feature>
<dbReference type="CDD" id="cd08422">
    <property type="entry name" value="PBP2_CrgA_like"/>
    <property type="match status" value="1"/>
</dbReference>
<dbReference type="Gene3D" id="1.10.10.10">
    <property type="entry name" value="Winged helix-like DNA-binding domain superfamily/Winged helix DNA-binding domain"/>
    <property type="match status" value="1"/>
</dbReference>
<dbReference type="InterPro" id="IPR058163">
    <property type="entry name" value="LysR-type_TF_proteobact-type"/>
</dbReference>
<reference evidence="7" key="1">
    <citation type="submission" date="2016-02" db="EMBL/GenBank/DDBJ databases">
        <authorList>
            <person name="Rodrigo-Torres Lidia"/>
            <person name="Arahal R.David."/>
        </authorList>
    </citation>
    <scope>NUCLEOTIDE SEQUENCE [LARGE SCALE GENOMIC DNA]</scope>
    <source>
        <strain evidence="7">CECT 9029</strain>
    </source>
</reference>
<keyword evidence="7" id="KW-1185">Reference proteome</keyword>
<dbReference type="Pfam" id="PF00126">
    <property type="entry name" value="HTH_1"/>
    <property type="match status" value="1"/>
</dbReference>
<dbReference type="STRING" id="1796497.GCE9029_01340"/>
<dbReference type="FunFam" id="1.10.10.10:FF:000001">
    <property type="entry name" value="LysR family transcriptional regulator"/>
    <property type="match status" value="1"/>
</dbReference>
<evidence type="ECO:0000256" key="1">
    <source>
        <dbReference type="ARBA" id="ARBA00009437"/>
    </source>
</evidence>
<dbReference type="EMBL" id="FIZX01000001">
    <property type="protein sequence ID" value="CZF79233.1"/>
    <property type="molecule type" value="Genomic_DNA"/>
</dbReference>
<dbReference type="InterPro" id="IPR000847">
    <property type="entry name" value="LysR_HTH_N"/>
</dbReference>
<dbReference type="RefSeq" id="WP_062661950.1">
    <property type="nucleotide sequence ID" value="NZ_FIZX01000001.1"/>
</dbReference>
<dbReference type="PRINTS" id="PR00039">
    <property type="entry name" value="HTHLYSR"/>
</dbReference>